<keyword evidence="6" id="KW-1185">Reference proteome</keyword>
<dbReference type="AlphaFoldDB" id="B8MPI1"/>
<evidence type="ECO:0000256" key="1">
    <source>
        <dbReference type="ARBA" id="ARBA00004123"/>
    </source>
</evidence>
<evidence type="ECO:0000313" key="5">
    <source>
        <dbReference type="EMBL" id="EED14420.1"/>
    </source>
</evidence>
<evidence type="ECO:0000256" key="2">
    <source>
        <dbReference type="ARBA" id="ARBA00023015"/>
    </source>
</evidence>
<evidence type="ECO:0000256" key="3">
    <source>
        <dbReference type="ARBA" id="ARBA00023163"/>
    </source>
</evidence>
<name>B8MPI1_TALSN</name>
<dbReference type="PhylomeDB" id="B8MPI1"/>
<organism evidence="5 6">
    <name type="scientific">Talaromyces stipitatus (strain ATCC 10500 / CBS 375.48 / QM 6759 / NRRL 1006)</name>
    <name type="common">Penicillium stipitatum</name>
    <dbReference type="NCBI Taxonomy" id="441959"/>
    <lineage>
        <taxon>Eukaryota</taxon>
        <taxon>Fungi</taxon>
        <taxon>Dikarya</taxon>
        <taxon>Ascomycota</taxon>
        <taxon>Pezizomycotina</taxon>
        <taxon>Eurotiomycetes</taxon>
        <taxon>Eurotiomycetidae</taxon>
        <taxon>Eurotiales</taxon>
        <taxon>Trichocomaceae</taxon>
        <taxon>Talaromyces</taxon>
        <taxon>Talaromyces sect. Talaromyces</taxon>
    </lineage>
</organism>
<sequence length="490" mass="55738">MSIALQNTATPVVFDGYTTARQWINSSTGGHIRWGVLAIIANYVGSYAMISKSADPFFQQFNMDRESLLNQVLDVSDVCKGFCCEYEALDDTFLCALFEQYNITIYTKGEACYATYRIGAELNSALITMGLHQEIKADAQVPFFLAELRKRLRALIYKSEISITTFLGRPPRLSHRYMNLEPPLDLTDAQNLLWQLLVDENGYNRDGEIRHVSWVGSSISFTARREDILELSLGNYTQEEVRQKAIDIQPETEEHWATLPHYMSSIKESIFGLESEEVSDLHFRNVFRQGPQVNSLLLHRVLMRKAGADPAELIRTAQTILGDVMRTYKRVEMSAAASFIYFLAVHGMRSAVILAIEPLKQEQLPEYPNEPLLPRSRTIQDLSIFAAKLGELDTVFGDKNLCKKGQKVITRILDKILSPNTSSPQSHAFPIQTQQLDTMARTTDMLQNAHILENPTFLNDFSYDISAQMSGPDYEFRQWLESMGEQNWDL</sequence>
<dbReference type="PANTHER" id="PTHR31001:SF40">
    <property type="entry name" value="ZN(II)2CYS6 TRANSCRIPTION FACTOR (EUROFUNG)"/>
    <property type="match status" value="1"/>
</dbReference>
<dbReference type="GeneID" id="8098782"/>
<dbReference type="VEuPathDB" id="FungiDB:TSTA_106290"/>
<evidence type="ECO:0000256" key="4">
    <source>
        <dbReference type="ARBA" id="ARBA00023242"/>
    </source>
</evidence>
<gene>
    <name evidence="5" type="ORF">TSTA_106290</name>
</gene>
<keyword evidence="2" id="KW-0805">Transcription regulation</keyword>
<dbReference type="OrthoDB" id="4898680at2759"/>
<dbReference type="InParanoid" id="B8MPI1"/>
<comment type="subcellular location">
    <subcellularLocation>
        <location evidence="1">Nucleus</location>
    </subcellularLocation>
</comment>
<keyword evidence="3" id="KW-0804">Transcription</keyword>
<evidence type="ECO:0008006" key="7">
    <source>
        <dbReference type="Google" id="ProtNLM"/>
    </source>
</evidence>
<dbReference type="RefSeq" id="XP_002486658.1">
    <property type="nucleotide sequence ID" value="XM_002486613.1"/>
</dbReference>
<dbReference type="OMA" id="FSWLAMS"/>
<reference evidence="6" key="1">
    <citation type="journal article" date="2015" name="Genome Announc.">
        <title>Genome sequence of the AIDS-associated pathogen Penicillium marneffei (ATCC18224) and its near taxonomic relative Talaromyces stipitatus (ATCC10500).</title>
        <authorList>
            <person name="Nierman W.C."/>
            <person name="Fedorova-Abrams N.D."/>
            <person name="Andrianopoulos A."/>
        </authorList>
    </citation>
    <scope>NUCLEOTIDE SEQUENCE [LARGE SCALE GENOMIC DNA]</scope>
    <source>
        <strain evidence="6">ATCC 10500 / CBS 375.48 / QM 6759 / NRRL 1006</strain>
    </source>
</reference>
<proteinExistence type="predicted"/>
<dbReference type="PANTHER" id="PTHR31001">
    <property type="entry name" value="UNCHARACTERIZED TRANSCRIPTIONAL REGULATORY PROTEIN"/>
    <property type="match status" value="1"/>
</dbReference>
<accession>B8MPI1</accession>
<dbReference type="CDD" id="cd12148">
    <property type="entry name" value="fungal_TF_MHR"/>
    <property type="match status" value="1"/>
</dbReference>
<protein>
    <recommendedName>
        <fullName evidence="7">Transcription factor domain-containing protein</fullName>
    </recommendedName>
</protein>
<dbReference type="HOGENOM" id="CLU_013296_3_2_1"/>
<dbReference type="EMBL" id="EQ962658">
    <property type="protein sequence ID" value="EED14420.1"/>
    <property type="molecule type" value="Genomic_DNA"/>
</dbReference>
<dbReference type="GO" id="GO:0005634">
    <property type="term" value="C:nucleus"/>
    <property type="evidence" value="ECO:0007669"/>
    <property type="project" value="UniProtKB-SubCell"/>
</dbReference>
<dbReference type="eggNOG" id="ENOG502SM24">
    <property type="taxonomic scope" value="Eukaryota"/>
</dbReference>
<dbReference type="InterPro" id="IPR050613">
    <property type="entry name" value="Sec_Metabolite_Reg"/>
</dbReference>
<dbReference type="Proteomes" id="UP000001745">
    <property type="component" value="Unassembled WGS sequence"/>
</dbReference>
<evidence type="ECO:0000313" key="6">
    <source>
        <dbReference type="Proteomes" id="UP000001745"/>
    </source>
</evidence>
<keyword evidence="4" id="KW-0539">Nucleus</keyword>